<evidence type="ECO:0000256" key="1">
    <source>
        <dbReference type="SAM" id="MobiDB-lite"/>
    </source>
</evidence>
<proteinExistence type="predicted"/>
<dbReference type="AlphaFoldDB" id="A0A9W6FU86"/>
<feature type="region of interest" description="Disordered" evidence="1">
    <location>
        <begin position="68"/>
        <end position="89"/>
    </location>
</feature>
<protein>
    <recommendedName>
        <fullName evidence="5">Secreted protein</fullName>
    </recommendedName>
</protein>
<gene>
    <name evidence="3" type="ORF">DAMNIGENAA_24000</name>
</gene>
<keyword evidence="2" id="KW-0732">Signal</keyword>
<evidence type="ECO:0000256" key="2">
    <source>
        <dbReference type="SAM" id="SignalP"/>
    </source>
</evidence>
<evidence type="ECO:0000313" key="3">
    <source>
        <dbReference type="EMBL" id="GLI34967.1"/>
    </source>
</evidence>
<evidence type="ECO:0008006" key="5">
    <source>
        <dbReference type="Google" id="ProtNLM"/>
    </source>
</evidence>
<dbReference type="EMBL" id="BSDR01000001">
    <property type="protein sequence ID" value="GLI34967.1"/>
    <property type="molecule type" value="Genomic_DNA"/>
</dbReference>
<organism evidence="3 4">
    <name type="scientific">Desulforhabdus amnigena</name>
    <dbReference type="NCBI Taxonomy" id="40218"/>
    <lineage>
        <taxon>Bacteria</taxon>
        <taxon>Pseudomonadati</taxon>
        <taxon>Thermodesulfobacteriota</taxon>
        <taxon>Syntrophobacteria</taxon>
        <taxon>Syntrophobacterales</taxon>
        <taxon>Syntrophobacteraceae</taxon>
        <taxon>Desulforhabdus</taxon>
    </lineage>
</organism>
<feature type="chain" id="PRO_5040747416" description="Secreted protein" evidence="2">
    <location>
        <begin position="27"/>
        <end position="89"/>
    </location>
</feature>
<name>A0A9W6FU86_9BACT</name>
<dbReference type="RefSeq" id="WP_281794460.1">
    <property type="nucleotide sequence ID" value="NZ_BSDR01000001.1"/>
</dbReference>
<dbReference type="Proteomes" id="UP001144372">
    <property type="component" value="Unassembled WGS sequence"/>
</dbReference>
<feature type="compositionally biased region" description="Low complexity" evidence="1">
    <location>
        <begin position="75"/>
        <end position="89"/>
    </location>
</feature>
<comment type="caution">
    <text evidence="3">The sequence shown here is derived from an EMBL/GenBank/DDBJ whole genome shotgun (WGS) entry which is preliminary data.</text>
</comment>
<keyword evidence="4" id="KW-1185">Reference proteome</keyword>
<accession>A0A9W6FU86</accession>
<feature type="signal peptide" evidence="2">
    <location>
        <begin position="1"/>
        <end position="26"/>
    </location>
</feature>
<sequence length="89" mass="9722">MKKKLFYLLGVLALTASLSLPMVCSAQQNTPAPSQQQGTWVCPRTGQVMQAGQGNRCGQRARKHYRNAQNCPWQTTTSPTSTDTPAAKQ</sequence>
<reference evidence="3" key="1">
    <citation type="submission" date="2022-12" db="EMBL/GenBank/DDBJ databases">
        <title>Reference genome sequencing for broad-spectrum identification of bacterial and archaeal isolates by mass spectrometry.</title>
        <authorList>
            <person name="Sekiguchi Y."/>
            <person name="Tourlousse D.M."/>
        </authorList>
    </citation>
    <scope>NUCLEOTIDE SEQUENCE</scope>
    <source>
        <strain evidence="3">ASRB1</strain>
    </source>
</reference>
<evidence type="ECO:0000313" key="4">
    <source>
        <dbReference type="Proteomes" id="UP001144372"/>
    </source>
</evidence>